<keyword evidence="7" id="KW-0969">Cilium</keyword>
<dbReference type="Pfam" id="PF22692">
    <property type="entry name" value="LlgE_F_G_D1"/>
    <property type="match status" value="1"/>
</dbReference>
<evidence type="ECO:0000259" key="6">
    <source>
        <dbReference type="Pfam" id="PF22692"/>
    </source>
</evidence>
<evidence type="ECO:0000313" key="7">
    <source>
        <dbReference type="EMBL" id="MBB3063483.1"/>
    </source>
</evidence>
<dbReference type="EMBL" id="JACHWZ010000032">
    <property type="protein sequence ID" value="MBB3063483.1"/>
    <property type="molecule type" value="Genomic_DNA"/>
</dbReference>
<dbReference type="RefSeq" id="WP_183463704.1">
    <property type="nucleotide sequence ID" value="NZ_JACHWZ010000032.1"/>
</dbReference>
<evidence type="ECO:0000256" key="2">
    <source>
        <dbReference type="ARBA" id="ARBA00009677"/>
    </source>
</evidence>
<dbReference type="PANTHER" id="PTHR30435">
    <property type="entry name" value="FLAGELLAR PROTEIN"/>
    <property type="match status" value="1"/>
</dbReference>
<keyword evidence="7" id="KW-0282">Flagellum</keyword>
<dbReference type="InterPro" id="IPR020013">
    <property type="entry name" value="Flagellar_FlgE/F/G"/>
</dbReference>
<feature type="domain" description="Flagellar hook protein FlgE/F/G-like D1" evidence="6">
    <location>
        <begin position="86"/>
        <end position="148"/>
    </location>
</feature>
<dbReference type="InterPro" id="IPR037925">
    <property type="entry name" value="FlgE/F/G-like"/>
</dbReference>
<evidence type="ECO:0000256" key="3">
    <source>
        <dbReference type="ARBA" id="ARBA00023143"/>
    </source>
</evidence>
<name>A0A7W4WFZ1_9GAMM</name>
<organism evidence="7 8">
    <name type="scientific">Microbulbifer rhizosphaerae</name>
    <dbReference type="NCBI Taxonomy" id="1562603"/>
    <lineage>
        <taxon>Bacteria</taxon>
        <taxon>Pseudomonadati</taxon>
        <taxon>Pseudomonadota</taxon>
        <taxon>Gammaproteobacteria</taxon>
        <taxon>Cellvibrionales</taxon>
        <taxon>Microbulbiferaceae</taxon>
        <taxon>Microbulbifer</taxon>
    </lineage>
</organism>
<dbReference type="Pfam" id="PF06429">
    <property type="entry name" value="Flg_bbr_C"/>
    <property type="match status" value="1"/>
</dbReference>
<dbReference type="NCBIfam" id="TIGR03506">
    <property type="entry name" value="FlgEFG_subfam"/>
    <property type="match status" value="1"/>
</dbReference>
<comment type="caution">
    <text evidence="7">The sequence shown here is derived from an EMBL/GenBank/DDBJ whole genome shotgun (WGS) entry which is preliminary data.</text>
</comment>
<dbReference type="PANTHER" id="PTHR30435:SF19">
    <property type="entry name" value="FLAGELLAR BASAL-BODY ROD PROTEIN FLGG"/>
    <property type="match status" value="1"/>
</dbReference>
<reference evidence="7 8" key="1">
    <citation type="submission" date="2020-08" db="EMBL/GenBank/DDBJ databases">
        <title>Genomic Encyclopedia of Type Strains, Phase III (KMG-III): the genomes of soil and plant-associated and newly described type strains.</title>
        <authorList>
            <person name="Whitman W."/>
        </authorList>
    </citation>
    <scope>NUCLEOTIDE SEQUENCE [LARGE SCALE GENOMIC DNA]</scope>
    <source>
        <strain evidence="7 8">CECT 8799</strain>
    </source>
</reference>
<keyword evidence="8" id="KW-1185">Reference proteome</keyword>
<comment type="similarity">
    <text evidence="2 4">Belongs to the flagella basal body rod proteins family.</text>
</comment>
<dbReference type="GO" id="GO:0009425">
    <property type="term" value="C:bacterial-type flagellum basal body"/>
    <property type="evidence" value="ECO:0007669"/>
    <property type="project" value="UniProtKB-SubCell"/>
</dbReference>
<accession>A0A7W4WFZ1</accession>
<evidence type="ECO:0000259" key="5">
    <source>
        <dbReference type="Pfam" id="PF06429"/>
    </source>
</evidence>
<gene>
    <name evidence="7" type="ORF">FHS09_004341</name>
</gene>
<dbReference type="GO" id="GO:0071978">
    <property type="term" value="P:bacterial-type flagellum-dependent swarming motility"/>
    <property type="evidence" value="ECO:0007669"/>
    <property type="project" value="TreeGrafter"/>
</dbReference>
<dbReference type="AlphaFoldDB" id="A0A7W4WFZ1"/>
<dbReference type="InterPro" id="IPR053967">
    <property type="entry name" value="LlgE_F_G-like_D1"/>
</dbReference>
<dbReference type="SUPFAM" id="SSF117143">
    <property type="entry name" value="Flagellar hook protein flgE"/>
    <property type="match status" value="1"/>
</dbReference>
<keyword evidence="7" id="KW-0966">Cell projection</keyword>
<dbReference type="Proteomes" id="UP000535937">
    <property type="component" value="Unassembled WGS sequence"/>
</dbReference>
<keyword evidence="3 4" id="KW-0975">Bacterial flagellum</keyword>
<evidence type="ECO:0000313" key="8">
    <source>
        <dbReference type="Proteomes" id="UP000535937"/>
    </source>
</evidence>
<evidence type="ECO:0000256" key="4">
    <source>
        <dbReference type="RuleBase" id="RU362116"/>
    </source>
</evidence>
<proteinExistence type="inferred from homology"/>
<feature type="domain" description="Flagellar basal-body/hook protein C-terminal" evidence="5">
    <location>
        <begin position="188"/>
        <end position="231"/>
    </location>
</feature>
<evidence type="ECO:0000256" key="1">
    <source>
        <dbReference type="ARBA" id="ARBA00004117"/>
    </source>
</evidence>
<protein>
    <submittedName>
        <fullName evidence="7">Flagellar basal body rod protein FlgG</fullName>
    </submittedName>
</protein>
<sequence>MIEGVSALLKSMQFDIEKLDIASQNLANIQTNGYKRIVDNIASTGAEVQDVENTTLAAKEGVPEVNKSVDFSQGSLKYTGRKLNIALEGDGFLQVRHGDNLLLTRRGELKVDQQGFLTLLNGAKLQGYEGDISLQPGSFEIDRQGYVYQEGGEPIAQLAIVNTSDLFPQGSGLYSSNIVEPLEVVSVRQGFLEASNVNHLQEMIKLVELTRHFESGHQVLQGYNTMMEDAVTRIGRI</sequence>
<comment type="subcellular location">
    <subcellularLocation>
        <location evidence="1 4">Bacterial flagellum basal body</location>
    </subcellularLocation>
</comment>
<dbReference type="InterPro" id="IPR010930">
    <property type="entry name" value="Flg_bb/hook_C_dom"/>
</dbReference>